<accession>A0A916W9Y7</accession>
<dbReference type="RefSeq" id="WP_188760666.1">
    <property type="nucleotide sequence ID" value="NZ_BMJB01000003.1"/>
</dbReference>
<dbReference type="EMBL" id="BMJB01000003">
    <property type="protein sequence ID" value="GGA79543.1"/>
    <property type="molecule type" value="Genomic_DNA"/>
</dbReference>
<feature type="region of interest" description="Disordered" evidence="1">
    <location>
        <begin position="588"/>
        <end position="617"/>
    </location>
</feature>
<organism evidence="2 3">
    <name type="scientific">Edaphobacter acidisoli</name>
    <dbReference type="NCBI Taxonomy" id="2040573"/>
    <lineage>
        <taxon>Bacteria</taxon>
        <taxon>Pseudomonadati</taxon>
        <taxon>Acidobacteriota</taxon>
        <taxon>Terriglobia</taxon>
        <taxon>Terriglobales</taxon>
        <taxon>Acidobacteriaceae</taxon>
        <taxon>Edaphobacter</taxon>
    </lineage>
</organism>
<reference evidence="2" key="1">
    <citation type="journal article" date="2014" name="Int. J. Syst. Evol. Microbiol.">
        <title>Complete genome sequence of Corynebacterium casei LMG S-19264T (=DSM 44701T), isolated from a smear-ripened cheese.</title>
        <authorList>
            <consortium name="US DOE Joint Genome Institute (JGI-PGF)"/>
            <person name="Walter F."/>
            <person name="Albersmeier A."/>
            <person name="Kalinowski J."/>
            <person name="Ruckert C."/>
        </authorList>
    </citation>
    <scope>NUCLEOTIDE SEQUENCE</scope>
    <source>
        <strain evidence="2">CGMCC 1.15447</strain>
    </source>
</reference>
<evidence type="ECO:0000313" key="2">
    <source>
        <dbReference type="EMBL" id="GGA79543.1"/>
    </source>
</evidence>
<proteinExistence type="predicted"/>
<gene>
    <name evidence="2" type="ORF">GCM10011507_33470</name>
</gene>
<dbReference type="Gene3D" id="2.10.10.20">
    <property type="entry name" value="Carbohydrate-binding module superfamily 5/12"/>
    <property type="match status" value="1"/>
</dbReference>
<protein>
    <submittedName>
        <fullName evidence="2">Uncharacterized protein</fullName>
    </submittedName>
</protein>
<keyword evidence="3" id="KW-1185">Reference proteome</keyword>
<evidence type="ECO:0000313" key="3">
    <source>
        <dbReference type="Proteomes" id="UP000648801"/>
    </source>
</evidence>
<reference evidence="2" key="2">
    <citation type="submission" date="2020-09" db="EMBL/GenBank/DDBJ databases">
        <authorList>
            <person name="Sun Q."/>
            <person name="Zhou Y."/>
        </authorList>
    </citation>
    <scope>NUCLEOTIDE SEQUENCE</scope>
    <source>
        <strain evidence="2">CGMCC 1.15447</strain>
    </source>
</reference>
<dbReference type="AlphaFoldDB" id="A0A916W9Y7"/>
<comment type="caution">
    <text evidence="2">The sequence shown here is derived from an EMBL/GenBank/DDBJ whole genome shotgun (WGS) entry which is preliminary data.</text>
</comment>
<feature type="compositionally biased region" description="Polar residues" evidence="1">
    <location>
        <begin position="605"/>
        <end position="617"/>
    </location>
</feature>
<name>A0A916W9Y7_9BACT</name>
<dbReference type="Proteomes" id="UP000648801">
    <property type="component" value="Unassembled WGS sequence"/>
</dbReference>
<sequence length="838" mass="88485">MSKAIEGAAMLAGAVGMGAAAFFDPALVGSPYYDKLMASLAIGGISMEAGAIASALLSNRGQNITTRQPAAYRQIIRGTQRVGGVTVYQSTTGSSHDQYNFIIVLSGHEVDALENLYLDGRQVHWLGSGPGYSVRNGVGFGGVADNNTYTGPDGQHYNFGGTGHSGIYCEARWGDQADGDVISGMTANDPQWAAVGSRSPYLGGCCYIYLKIEYNPNVFPSAPEIRLTVRGKNNIFDPRTSTYAFTNNWALQVADVIADPTWGLGDATVYTDPGANAQLVAAANICDEQVTLAGGGTESRYCCDYVCDAGIGPGDVLDTMMPGAAGRLSRIGGGWYIWPAAWTAPSFTFDKSALTGPMTWTQNRSLRDLYNRVRGTYIAPNYPYNVAGNLYDSNGWYNGGLQNNFPFAFQPTNFPEYAEDVRHGFASDAWLEDDSGVEGAWSSATTYSVGDVVIYSGGIWKSLQASNTNQTPNAAGSTWWAAGAAYLPKELALRTTLSVSQAQRVAKITLLRNRQQGSGTFSMSLAAWQMQPCDVMSFSFPELNWTNKALEVVSTHFRVEAGASEGEAPAVRIDLGVQETDSSVYTWTPSTDELTPYDLPAGAGPSTSPRAPSDPTSLTVTGNAYVVSTDGVTVVPRLALSWGAPPDAITTQIQIQHAVHASGNWVDDGTVSVAQTAAYITNGIVAGTYYDVRIRSLRSTTGATGNWVEVDNTLAAAPNSLQSSYSINPQFPLTQPTATSIAVASTAATFGSTTVNYAARTLTIPTPSSPTWYYVTIADSAQQGESGSPTLAATASTSTSLVGVQGNTYLGAILALPGGSATQILAGGWPAPQTVQVQ</sequence>
<evidence type="ECO:0000256" key="1">
    <source>
        <dbReference type="SAM" id="MobiDB-lite"/>
    </source>
</evidence>